<dbReference type="PANTHER" id="PTHR37984">
    <property type="entry name" value="PROTEIN CBG26694"/>
    <property type="match status" value="1"/>
</dbReference>
<dbReference type="GO" id="GO:0015074">
    <property type="term" value="P:DNA integration"/>
    <property type="evidence" value="ECO:0007669"/>
    <property type="project" value="InterPro"/>
</dbReference>
<reference evidence="2" key="1">
    <citation type="submission" date="2017-05" db="UniProtKB">
        <authorList>
            <consortium name="EnsemblMetazoa"/>
        </authorList>
    </citation>
    <scope>IDENTIFICATION</scope>
</reference>
<dbReference type="InterPro" id="IPR036397">
    <property type="entry name" value="RNaseH_sf"/>
</dbReference>
<dbReference type="SUPFAM" id="SSF53098">
    <property type="entry name" value="Ribonuclease H-like"/>
    <property type="match status" value="1"/>
</dbReference>
<sequence>MRLTELPETPWQKVMIDLFEFNHLKLIFAHHGIPQTVVFDNGPQLSSDLFSQFAKQPHFNQITSSPRYAQANGEAKRVVQTVKGLLRCSDDHYTALVAYRATPLKLWYSSAELLMGKRLWTTVPVSLELLKPNIPNRKQVRKNHKELKETQKNNYNTRHRISEQAILGPGDSVWITD</sequence>
<dbReference type="PANTHER" id="PTHR37984:SF9">
    <property type="entry name" value="INTEGRASE CATALYTIC DOMAIN-CONTAINING PROTEIN"/>
    <property type="match status" value="1"/>
</dbReference>
<dbReference type="InterPro" id="IPR050951">
    <property type="entry name" value="Retrovirus_Pol_polyprotein"/>
</dbReference>
<dbReference type="OMA" id="WYSSAEL"/>
<proteinExistence type="predicted"/>
<evidence type="ECO:0000259" key="1">
    <source>
        <dbReference type="PROSITE" id="PS50994"/>
    </source>
</evidence>
<dbReference type="eggNOG" id="KOG0017">
    <property type="taxonomic scope" value="Eukaryota"/>
</dbReference>
<dbReference type="PROSITE" id="PS50994">
    <property type="entry name" value="INTEGRASE"/>
    <property type="match status" value="1"/>
</dbReference>
<dbReference type="AlphaFoldDB" id="A0A1X7UX27"/>
<dbReference type="InParanoid" id="A0A1X7UX27"/>
<protein>
    <recommendedName>
        <fullName evidence="1">Integrase catalytic domain-containing protein</fullName>
    </recommendedName>
</protein>
<dbReference type="InterPro" id="IPR012337">
    <property type="entry name" value="RNaseH-like_sf"/>
</dbReference>
<dbReference type="OrthoDB" id="775972at2759"/>
<name>A0A1X7UX27_AMPQE</name>
<accession>A0A1X7UX27</accession>
<dbReference type="Gene3D" id="3.30.420.10">
    <property type="entry name" value="Ribonuclease H-like superfamily/Ribonuclease H"/>
    <property type="match status" value="1"/>
</dbReference>
<feature type="domain" description="Integrase catalytic" evidence="1">
    <location>
        <begin position="1"/>
        <end position="132"/>
    </location>
</feature>
<evidence type="ECO:0000313" key="2">
    <source>
        <dbReference type="EnsemblMetazoa" id="Aqu2.1.32328_001"/>
    </source>
</evidence>
<dbReference type="EnsemblMetazoa" id="Aqu2.1.32328_001">
    <property type="protein sequence ID" value="Aqu2.1.32328_001"/>
    <property type="gene ID" value="Aqu2.1.32328"/>
</dbReference>
<organism evidence="2">
    <name type="scientific">Amphimedon queenslandica</name>
    <name type="common">Sponge</name>
    <dbReference type="NCBI Taxonomy" id="400682"/>
    <lineage>
        <taxon>Eukaryota</taxon>
        <taxon>Metazoa</taxon>
        <taxon>Porifera</taxon>
        <taxon>Demospongiae</taxon>
        <taxon>Heteroscleromorpha</taxon>
        <taxon>Haplosclerida</taxon>
        <taxon>Niphatidae</taxon>
        <taxon>Amphimedon</taxon>
    </lineage>
</organism>
<dbReference type="InterPro" id="IPR001584">
    <property type="entry name" value="Integrase_cat-core"/>
</dbReference>
<dbReference type="GO" id="GO:0003676">
    <property type="term" value="F:nucleic acid binding"/>
    <property type="evidence" value="ECO:0007669"/>
    <property type="project" value="InterPro"/>
</dbReference>